<reference evidence="2" key="1">
    <citation type="submission" date="2016-06" db="EMBL/GenBank/DDBJ databases">
        <title>Genome sequencing of cellulolytic organisms.</title>
        <authorList>
            <person name="Bohra V."/>
            <person name="Dafale N.A."/>
            <person name="Purohit H.J."/>
        </authorList>
    </citation>
    <scope>NUCLEOTIDE SEQUENCE [LARGE SCALE GENOMIC DNA]</scope>
    <source>
        <strain evidence="2">ND21</strain>
    </source>
</reference>
<keyword evidence="2" id="KW-1185">Reference proteome</keyword>
<gene>
    <name evidence="1" type="ORF">A9Z40_01935</name>
</gene>
<evidence type="ECO:0000313" key="2">
    <source>
        <dbReference type="Proteomes" id="UP000093918"/>
    </source>
</evidence>
<dbReference type="EMBL" id="LZEM01000016">
    <property type="protein sequence ID" value="OAZ41479.1"/>
    <property type="molecule type" value="Genomic_DNA"/>
</dbReference>
<comment type="caution">
    <text evidence="1">The sequence shown here is derived from an EMBL/GenBank/DDBJ whole genome shotgun (WGS) entry which is preliminary data.</text>
</comment>
<name>A0ABX2WJ93_9MICO</name>
<protein>
    <recommendedName>
        <fullName evidence="3">DUF3892 domain-containing protein</fullName>
    </recommendedName>
</protein>
<proteinExistence type="predicted"/>
<organism evidence="1 2">
    <name type="scientific">Microbacterium arborescens</name>
    <dbReference type="NCBI Taxonomy" id="33883"/>
    <lineage>
        <taxon>Bacteria</taxon>
        <taxon>Bacillati</taxon>
        <taxon>Actinomycetota</taxon>
        <taxon>Actinomycetes</taxon>
        <taxon>Micrococcales</taxon>
        <taxon>Microbacteriaceae</taxon>
        <taxon>Microbacterium</taxon>
    </lineage>
</organism>
<dbReference type="Proteomes" id="UP000093918">
    <property type="component" value="Unassembled WGS sequence"/>
</dbReference>
<accession>A0ABX2WJ93</accession>
<evidence type="ECO:0000313" key="1">
    <source>
        <dbReference type="EMBL" id="OAZ41479.1"/>
    </source>
</evidence>
<evidence type="ECO:0008006" key="3">
    <source>
        <dbReference type="Google" id="ProtNLM"/>
    </source>
</evidence>
<dbReference type="InterPro" id="IPR024997">
    <property type="entry name" value="DUF3892"/>
</dbReference>
<dbReference type="Pfam" id="PF13031">
    <property type="entry name" value="DUF3892"/>
    <property type="match status" value="1"/>
</dbReference>
<sequence>MSIQITHVRFGGTRKTEDEIVSYKWKSEQTGEVKQSDKSTLVAWIDDGGKAYVGVGSSRVSVGVVRPQSGQPFLRTYADGKWTNNLVSLPTF</sequence>
<dbReference type="RefSeq" id="WP_064955915.1">
    <property type="nucleotide sequence ID" value="NZ_LZEM01000016.1"/>
</dbReference>